<feature type="domain" description="Alcohol dehydrogenase-like N-terminal" evidence="3">
    <location>
        <begin position="29"/>
        <end position="76"/>
    </location>
</feature>
<dbReference type="Gene3D" id="3.90.180.10">
    <property type="entry name" value="Medium-chain alcohol dehydrogenases, catalytic domain"/>
    <property type="match status" value="1"/>
</dbReference>
<evidence type="ECO:0000313" key="5">
    <source>
        <dbReference type="Proteomes" id="UP000199408"/>
    </source>
</evidence>
<dbReference type="EMBL" id="FMDN01000006">
    <property type="protein sequence ID" value="SCG49642.1"/>
    <property type="molecule type" value="Genomic_DNA"/>
</dbReference>
<reference evidence="5" key="1">
    <citation type="submission" date="2016-06" db="EMBL/GenBank/DDBJ databases">
        <authorList>
            <person name="Varghese N."/>
        </authorList>
    </citation>
    <scope>NUCLEOTIDE SEQUENCE [LARGE SCALE GENOMIC DNA]</scope>
    <source>
        <strain evidence="5">DSM 43171</strain>
    </source>
</reference>
<dbReference type="SUPFAM" id="SSF50129">
    <property type="entry name" value="GroES-like"/>
    <property type="match status" value="1"/>
</dbReference>
<evidence type="ECO:0000313" key="4">
    <source>
        <dbReference type="EMBL" id="SCG49642.1"/>
    </source>
</evidence>
<proteinExistence type="predicted"/>
<evidence type="ECO:0000256" key="1">
    <source>
        <dbReference type="ARBA" id="ARBA00001947"/>
    </source>
</evidence>
<dbReference type="Pfam" id="PF08240">
    <property type="entry name" value="ADH_N"/>
    <property type="match status" value="1"/>
</dbReference>
<dbReference type="PANTHER" id="PTHR43401:SF2">
    <property type="entry name" value="L-THREONINE 3-DEHYDROGENASE"/>
    <property type="match status" value="1"/>
</dbReference>
<evidence type="ECO:0000256" key="2">
    <source>
        <dbReference type="ARBA" id="ARBA00023002"/>
    </source>
</evidence>
<gene>
    <name evidence="4" type="ORF">GA0070560_10657</name>
</gene>
<dbReference type="PANTHER" id="PTHR43401">
    <property type="entry name" value="L-THREONINE 3-DEHYDROGENASE"/>
    <property type="match status" value="1"/>
</dbReference>
<keyword evidence="2" id="KW-0560">Oxidoreductase</keyword>
<dbReference type="STRING" id="47864.GA0070560_10657"/>
<sequence>MVAEMLAGRLHVTDRALRVETVPMPEPGHGQVRIKVAAAGVCLSDVHLIDGTLTPLYLPDDAVTLDHEVAGVIDRLHLRP</sequence>
<dbReference type="AlphaFoldDB" id="A0A1C5HUJ3"/>
<comment type="cofactor">
    <cofactor evidence="1">
        <name>Zn(2+)</name>
        <dbReference type="ChEBI" id="CHEBI:29105"/>
    </cofactor>
</comment>
<name>A0A1C5HUJ3_9ACTN</name>
<dbReference type="InterPro" id="IPR011032">
    <property type="entry name" value="GroES-like_sf"/>
</dbReference>
<dbReference type="Proteomes" id="UP000199408">
    <property type="component" value="Unassembled WGS sequence"/>
</dbReference>
<dbReference type="InterPro" id="IPR013154">
    <property type="entry name" value="ADH-like_N"/>
</dbReference>
<protein>
    <submittedName>
        <fullName evidence="4">Alcohol dehydrogenase GroES-like domain-containing protein</fullName>
    </submittedName>
</protein>
<keyword evidence="5" id="KW-1185">Reference proteome</keyword>
<dbReference type="GO" id="GO:0016491">
    <property type="term" value="F:oxidoreductase activity"/>
    <property type="evidence" value="ECO:0007669"/>
    <property type="project" value="UniProtKB-KW"/>
</dbReference>
<accession>A0A1C5HUJ3</accession>
<evidence type="ECO:0000259" key="3">
    <source>
        <dbReference type="Pfam" id="PF08240"/>
    </source>
</evidence>
<organism evidence="4 5">
    <name type="scientific">Micromonospora halophytica</name>
    <dbReference type="NCBI Taxonomy" id="47864"/>
    <lineage>
        <taxon>Bacteria</taxon>
        <taxon>Bacillati</taxon>
        <taxon>Actinomycetota</taxon>
        <taxon>Actinomycetes</taxon>
        <taxon>Micromonosporales</taxon>
        <taxon>Micromonosporaceae</taxon>
        <taxon>Micromonospora</taxon>
    </lineage>
</organism>
<dbReference type="InterPro" id="IPR050129">
    <property type="entry name" value="Zn_alcohol_dh"/>
</dbReference>